<evidence type="ECO:0000256" key="1">
    <source>
        <dbReference type="ARBA" id="ARBA00007712"/>
    </source>
</evidence>
<dbReference type="EMBL" id="KV019249">
    <property type="protein sequence ID" value="KZV16183.1"/>
    <property type="molecule type" value="Genomic_DNA"/>
</dbReference>
<name>A0A2Z7A510_9LAMI</name>
<dbReference type="PANTHER" id="PTHR14270:SF0">
    <property type="entry name" value="NONSENSE-MEDIATED MRNA DECAY FACTOR SMG9"/>
    <property type="match status" value="1"/>
</dbReference>
<evidence type="ECO:0000313" key="3">
    <source>
        <dbReference type="EMBL" id="KZV16183.1"/>
    </source>
</evidence>
<protein>
    <recommendedName>
        <fullName evidence="5">Protein SMG9-like</fullName>
    </recommendedName>
</protein>
<comment type="similarity">
    <text evidence="1">Belongs to the SMG9 family.</text>
</comment>
<keyword evidence="4" id="KW-1185">Reference proteome</keyword>
<organism evidence="3 4">
    <name type="scientific">Dorcoceras hygrometricum</name>
    <dbReference type="NCBI Taxonomy" id="472368"/>
    <lineage>
        <taxon>Eukaryota</taxon>
        <taxon>Viridiplantae</taxon>
        <taxon>Streptophyta</taxon>
        <taxon>Embryophyta</taxon>
        <taxon>Tracheophyta</taxon>
        <taxon>Spermatophyta</taxon>
        <taxon>Magnoliopsida</taxon>
        <taxon>eudicotyledons</taxon>
        <taxon>Gunneridae</taxon>
        <taxon>Pentapetalae</taxon>
        <taxon>asterids</taxon>
        <taxon>lamiids</taxon>
        <taxon>Lamiales</taxon>
        <taxon>Gesneriaceae</taxon>
        <taxon>Didymocarpoideae</taxon>
        <taxon>Trichosporeae</taxon>
        <taxon>Loxocarpinae</taxon>
        <taxon>Dorcoceras</taxon>
    </lineage>
</organism>
<dbReference type="InterPro" id="IPR039177">
    <property type="entry name" value="SMG9"/>
</dbReference>
<dbReference type="InterPro" id="IPR027417">
    <property type="entry name" value="P-loop_NTPase"/>
</dbReference>
<dbReference type="Proteomes" id="UP000250235">
    <property type="component" value="Unassembled WGS sequence"/>
</dbReference>
<proteinExistence type="inferred from homology"/>
<evidence type="ECO:0008006" key="5">
    <source>
        <dbReference type="Google" id="ProtNLM"/>
    </source>
</evidence>
<sequence length="372" mass="40844">MAADGSANPSPAPKILLAKPGRGGADEELLYDTWDFQIDRFLPFLTDNAEFTVVGVIGPPGVGKSTILNEIYGSDSSSPGMLAPFGVESEETRAMARHCTVGIEPRISSERIILLDTQPVFSPSVLAEMIRPDGSCTLSVFSGESLSAELAHEVMSIQLGILLASICHIIIVVSNGVRDASMWRLMSTVDLLKHGIPDPSCVMHSHPQSSGNFDKLPLGGEEYIATPMFIHTGVRDRDITPHNFLKMKKALAECFRSSSFIRSEGHKDGVKESQSTATAFENLRDSNTDLKLFLVPSQGKDDSSRPLYESYICALWKIRDQVLSMSGPSFSRTVSERDWLKNSAKIWEFIKNSPTIGDYCTTLESSYPFRKS</sequence>
<dbReference type="AlphaFoldDB" id="A0A2Z7A510"/>
<dbReference type="SUPFAM" id="SSF52540">
    <property type="entry name" value="P-loop containing nucleoside triphosphate hydrolases"/>
    <property type="match status" value="1"/>
</dbReference>
<accession>A0A2Z7A510</accession>
<dbReference type="PANTHER" id="PTHR14270">
    <property type="entry name" value="NONSENSE-MEDIATED MRNA DECAY FACTOR SMG9"/>
    <property type="match status" value="1"/>
</dbReference>
<dbReference type="Gene3D" id="3.40.50.300">
    <property type="entry name" value="P-loop containing nucleotide triphosphate hydrolases"/>
    <property type="match status" value="1"/>
</dbReference>
<reference evidence="3 4" key="1">
    <citation type="journal article" date="2015" name="Proc. Natl. Acad. Sci. U.S.A.">
        <title>The resurrection genome of Boea hygrometrica: A blueprint for survival of dehydration.</title>
        <authorList>
            <person name="Xiao L."/>
            <person name="Yang G."/>
            <person name="Zhang L."/>
            <person name="Yang X."/>
            <person name="Zhao S."/>
            <person name="Ji Z."/>
            <person name="Zhou Q."/>
            <person name="Hu M."/>
            <person name="Wang Y."/>
            <person name="Chen M."/>
            <person name="Xu Y."/>
            <person name="Jin H."/>
            <person name="Xiao X."/>
            <person name="Hu G."/>
            <person name="Bao F."/>
            <person name="Hu Y."/>
            <person name="Wan P."/>
            <person name="Li L."/>
            <person name="Deng X."/>
            <person name="Kuang T."/>
            <person name="Xiang C."/>
            <person name="Zhu J.K."/>
            <person name="Oliver M.J."/>
            <person name="He Y."/>
        </authorList>
    </citation>
    <scope>NUCLEOTIDE SEQUENCE [LARGE SCALE GENOMIC DNA]</scope>
    <source>
        <strain evidence="4">cv. XS01</strain>
    </source>
</reference>
<keyword evidence="2" id="KW-0866">Nonsense-mediated mRNA decay</keyword>
<evidence type="ECO:0000313" key="4">
    <source>
        <dbReference type="Proteomes" id="UP000250235"/>
    </source>
</evidence>
<gene>
    <name evidence="3" type="ORF">F511_11859</name>
</gene>
<dbReference type="GO" id="GO:0000184">
    <property type="term" value="P:nuclear-transcribed mRNA catabolic process, nonsense-mediated decay"/>
    <property type="evidence" value="ECO:0007669"/>
    <property type="project" value="UniProtKB-KW"/>
</dbReference>
<dbReference type="OrthoDB" id="79514at2759"/>
<evidence type="ECO:0000256" key="2">
    <source>
        <dbReference type="ARBA" id="ARBA00023161"/>
    </source>
</evidence>